<dbReference type="OrthoDB" id="5373070at2"/>
<evidence type="ECO:0000256" key="8">
    <source>
        <dbReference type="SAM" id="Phobius"/>
    </source>
</evidence>
<keyword evidence="3" id="KW-0813">Transport</keyword>
<dbReference type="InterPro" id="IPR000440">
    <property type="entry name" value="NADH_UbQ/plastoQ_OxRdtase_su3"/>
</dbReference>
<reference evidence="9 10" key="1">
    <citation type="submission" date="2015-11" db="EMBL/GenBank/DDBJ databases">
        <title>Draft genome of Sulfurovum riftiae 1812E, a member of the Epsilonproteobacteria isolated from the tube of the deep-sea hydrothermal vent tubewom Riftia pachyptila.</title>
        <authorList>
            <person name="Vetriani C."/>
            <person name="Giovannelli D."/>
        </authorList>
    </citation>
    <scope>NUCLEOTIDE SEQUENCE [LARGE SCALE GENOMIC DNA]</scope>
    <source>
        <strain evidence="9 10">1812E</strain>
    </source>
</reference>
<organism evidence="9 10">
    <name type="scientific">Sulfurovum riftiae</name>
    <dbReference type="NCBI Taxonomy" id="1630136"/>
    <lineage>
        <taxon>Bacteria</taxon>
        <taxon>Pseudomonadati</taxon>
        <taxon>Campylobacterota</taxon>
        <taxon>Epsilonproteobacteria</taxon>
        <taxon>Campylobacterales</taxon>
        <taxon>Sulfurovaceae</taxon>
        <taxon>Sulfurovum</taxon>
    </lineage>
</organism>
<comment type="function">
    <text evidence="7">NDH-1 shuttles electrons from NADH, via FMN and iron-sulfur (Fe-S) centers, to quinones in the respiratory chain.</text>
</comment>
<comment type="catalytic activity">
    <reaction evidence="7">
        <text>a quinone + NADH + 5 H(+)(in) = a quinol + NAD(+) + 4 H(+)(out)</text>
        <dbReference type="Rhea" id="RHEA:57888"/>
        <dbReference type="ChEBI" id="CHEBI:15378"/>
        <dbReference type="ChEBI" id="CHEBI:24646"/>
        <dbReference type="ChEBI" id="CHEBI:57540"/>
        <dbReference type="ChEBI" id="CHEBI:57945"/>
        <dbReference type="ChEBI" id="CHEBI:132124"/>
    </reaction>
</comment>
<dbReference type="EC" id="7.1.1.-" evidence="7"/>
<accession>A0A151CJD3</accession>
<keyword evidence="7" id="KW-0520">NAD</keyword>
<dbReference type="InterPro" id="IPR038430">
    <property type="entry name" value="NDAH_ubi_oxred_su3_sf"/>
</dbReference>
<feature type="transmembrane region" description="Helical" evidence="8">
    <location>
        <begin position="56"/>
        <end position="78"/>
    </location>
</feature>
<evidence type="ECO:0000313" key="10">
    <source>
        <dbReference type="Proteomes" id="UP000075359"/>
    </source>
</evidence>
<keyword evidence="6 8" id="KW-0472">Membrane</keyword>
<dbReference type="STRING" id="1630136.AS592_11115"/>
<dbReference type="GO" id="GO:0008137">
    <property type="term" value="F:NADH dehydrogenase (ubiquinone) activity"/>
    <property type="evidence" value="ECO:0007669"/>
    <property type="project" value="InterPro"/>
</dbReference>
<dbReference type="GO" id="GO:0005886">
    <property type="term" value="C:plasma membrane"/>
    <property type="evidence" value="ECO:0007669"/>
    <property type="project" value="UniProtKB-SubCell"/>
</dbReference>
<evidence type="ECO:0000256" key="2">
    <source>
        <dbReference type="ARBA" id="ARBA00008472"/>
    </source>
</evidence>
<comment type="caution">
    <text evidence="9">The sequence shown here is derived from an EMBL/GenBank/DDBJ whole genome shotgun (WGS) entry which is preliminary data.</text>
</comment>
<dbReference type="Gene3D" id="1.20.58.1610">
    <property type="entry name" value="NADH:ubiquinone/plastoquinone oxidoreductase, chain 3"/>
    <property type="match status" value="1"/>
</dbReference>
<keyword evidence="7" id="KW-0874">Quinone</keyword>
<dbReference type="GO" id="GO:0048038">
    <property type="term" value="F:quinone binding"/>
    <property type="evidence" value="ECO:0007669"/>
    <property type="project" value="UniProtKB-KW"/>
</dbReference>
<name>A0A151CJD3_9BACT</name>
<dbReference type="Proteomes" id="UP000075359">
    <property type="component" value="Unassembled WGS sequence"/>
</dbReference>
<feature type="transmembrane region" description="Helical" evidence="8">
    <location>
        <begin position="84"/>
        <end position="103"/>
    </location>
</feature>
<keyword evidence="4 7" id="KW-0812">Transmembrane</keyword>
<protein>
    <recommendedName>
        <fullName evidence="7">NADH-quinone oxidoreductase subunit</fullName>
        <ecNumber evidence="7">7.1.1.-</ecNumber>
    </recommendedName>
</protein>
<keyword evidence="9" id="KW-0830">Ubiquinone</keyword>
<dbReference type="EMBL" id="LNKT01000001">
    <property type="protein sequence ID" value="KYJ87635.1"/>
    <property type="molecule type" value="Genomic_DNA"/>
</dbReference>
<sequence length="112" mass="12200">METFMIYAAGVTVGVFLLYFLGVALAPYAPDSVKDDHFECGLPASSAVPKKANFGFFVYAIMFIVADMTGLFFTLFVYSESKHSSLIASLFAIIMAVAVTIAMKEHKHAENS</sequence>
<comment type="subcellular location">
    <subcellularLocation>
        <location evidence="7">Cell membrane</location>
        <topology evidence="7">Multi-pass membrane protein</topology>
    </subcellularLocation>
    <subcellularLocation>
        <location evidence="1">Membrane</location>
    </subcellularLocation>
</comment>
<comment type="similarity">
    <text evidence="2 7">Belongs to the complex I subunit 3 family.</text>
</comment>
<keyword evidence="10" id="KW-1185">Reference proteome</keyword>
<evidence type="ECO:0000256" key="4">
    <source>
        <dbReference type="ARBA" id="ARBA00022692"/>
    </source>
</evidence>
<feature type="transmembrane region" description="Helical" evidence="8">
    <location>
        <begin position="6"/>
        <end position="28"/>
    </location>
</feature>
<evidence type="ECO:0000256" key="5">
    <source>
        <dbReference type="ARBA" id="ARBA00022989"/>
    </source>
</evidence>
<proteinExistence type="inferred from homology"/>
<keyword evidence="5 8" id="KW-1133">Transmembrane helix</keyword>
<evidence type="ECO:0000256" key="6">
    <source>
        <dbReference type="ARBA" id="ARBA00023136"/>
    </source>
</evidence>
<dbReference type="Pfam" id="PF00507">
    <property type="entry name" value="Oxidored_q4"/>
    <property type="match status" value="1"/>
</dbReference>
<dbReference type="RefSeq" id="WP_067328633.1">
    <property type="nucleotide sequence ID" value="NZ_LNKT01000001.1"/>
</dbReference>
<evidence type="ECO:0000256" key="3">
    <source>
        <dbReference type="ARBA" id="ARBA00022448"/>
    </source>
</evidence>
<gene>
    <name evidence="9" type="ORF">AS592_11115</name>
</gene>
<evidence type="ECO:0000256" key="1">
    <source>
        <dbReference type="ARBA" id="ARBA00004370"/>
    </source>
</evidence>
<evidence type="ECO:0000256" key="7">
    <source>
        <dbReference type="RuleBase" id="RU003639"/>
    </source>
</evidence>
<dbReference type="AlphaFoldDB" id="A0A151CJD3"/>
<evidence type="ECO:0000313" key="9">
    <source>
        <dbReference type="EMBL" id="KYJ87635.1"/>
    </source>
</evidence>